<protein>
    <submittedName>
        <fullName evidence="2">AAA family ATPase</fullName>
    </submittedName>
</protein>
<dbReference type="RefSeq" id="WP_198442762.1">
    <property type="nucleotide sequence ID" value="NZ_CBCSHE010000031.1"/>
</dbReference>
<evidence type="ECO:0000313" key="3">
    <source>
        <dbReference type="Proteomes" id="UP000595224"/>
    </source>
</evidence>
<dbReference type="InterPro" id="IPR041682">
    <property type="entry name" value="AAA_14"/>
</dbReference>
<dbReference type="SUPFAM" id="SSF52540">
    <property type="entry name" value="P-loop containing nucleoside triphosphate hydrolases"/>
    <property type="match status" value="1"/>
</dbReference>
<dbReference type="Pfam" id="PF13173">
    <property type="entry name" value="AAA_14"/>
    <property type="match status" value="1"/>
</dbReference>
<dbReference type="KEGG" id="tper:IWA51_00635"/>
<sequence length="609" mass="70178">MQDNNALEKQLAELPSGYITHRTINNKTYYYHQGTKNGQQFSISVSEKEAEELEKNIELRKSLEKKLKMQIKSTSKNSESALSASNFNTSVSFGKNLRTSIQQAARFQKRDCYATIEEYLYSETIDKVCVIYGLRRTGKTTLLRQLMLSFSEENFSKTAYIKCQTSDTIANLNKDIILLQEKEFKYLFIDEVTLINDFIDSSSLFSDVFAAQGMKIVLSGTDSLGFNFAINDELYDRAVMVHTTFIPYKEHSRLLGINDIDDYIRYGGTLKAGEIDFESKEINAKDASFRDDESTRYYIDTAICSNIQHSLECFKNGRYFRHLKTLYEADELTNAINRIIESMNHDFAVKIITQEFKSNDLRSAAQMLRSAKEDSKRTNILDTIDTSFVLERLKNILSIKEKDQQTIGITPVHTEEIKEYLAALDLIEKINIETRFADKPQLNASEIYYIFTQPGMRFCQAQALVYSLMNDPQLADIDVTTRKLISDKIFDDVRGRMLEDIVLLETKKSLEKNWKNQKKVFKLRFQSGEYDMVISDFENSTCQIFEIKHSAEIVPNQYKNLVNTEMTSLTEKFFGKITGKTVIYKGPDKTTENGIEYKNAEEYLCGLEL</sequence>
<dbReference type="InterPro" id="IPR027417">
    <property type="entry name" value="P-loop_NTPase"/>
</dbReference>
<feature type="domain" description="AAA" evidence="1">
    <location>
        <begin position="127"/>
        <end position="244"/>
    </location>
</feature>
<evidence type="ECO:0000259" key="1">
    <source>
        <dbReference type="Pfam" id="PF13173"/>
    </source>
</evidence>
<dbReference type="Gene3D" id="3.40.50.300">
    <property type="entry name" value="P-loop containing nucleotide triphosphate hydrolases"/>
    <property type="match status" value="1"/>
</dbReference>
<name>A0A7T3RDQ6_9SPIR</name>
<keyword evidence="3" id="KW-1185">Reference proteome</keyword>
<proteinExistence type="predicted"/>
<dbReference type="PANTHER" id="PTHR33295:SF18">
    <property type="entry name" value="AAA+ ATPASE DOMAIN-CONTAINING PROTEIN"/>
    <property type="match status" value="1"/>
</dbReference>
<gene>
    <name evidence="2" type="ORF">IWA51_00635</name>
</gene>
<evidence type="ECO:0000313" key="2">
    <source>
        <dbReference type="EMBL" id="QQA01170.1"/>
    </source>
</evidence>
<dbReference type="Proteomes" id="UP000595224">
    <property type="component" value="Chromosome"/>
</dbReference>
<accession>A0A7T3RDQ6</accession>
<dbReference type="PANTHER" id="PTHR33295">
    <property type="entry name" value="ATPASE"/>
    <property type="match status" value="1"/>
</dbReference>
<reference evidence="2 3" key="1">
    <citation type="submission" date="2020-11" db="EMBL/GenBank/DDBJ databases">
        <title>Treponema Peruensis nv. sp., first commensal Treponema isolated from human feces.</title>
        <authorList>
            <person name="Belkhou C."/>
            <person name="Raes J."/>
        </authorList>
    </citation>
    <scope>NUCLEOTIDE SEQUENCE [LARGE SCALE GENOMIC DNA]</scope>
    <source>
        <strain evidence="2 3">RCC2812</strain>
    </source>
</reference>
<dbReference type="AlphaFoldDB" id="A0A7T3RDQ6"/>
<dbReference type="EMBL" id="CP064936">
    <property type="protein sequence ID" value="QQA01170.1"/>
    <property type="molecule type" value="Genomic_DNA"/>
</dbReference>
<organism evidence="2 3">
    <name type="scientific">Treponema peruense</name>
    <dbReference type="NCBI Taxonomy" id="2787628"/>
    <lineage>
        <taxon>Bacteria</taxon>
        <taxon>Pseudomonadati</taxon>
        <taxon>Spirochaetota</taxon>
        <taxon>Spirochaetia</taxon>
        <taxon>Spirochaetales</taxon>
        <taxon>Treponemataceae</taxon>
        <taxon>Treponema</taxon>
    </lineage>
</organism>